<name>A0A481YVM9_9VIRU</name>
<reference evidence="2" key="1">
    <citation type="journal article" date="2019" name="MBio">
        <title>Virus Genomes from Deep Sea Sediments Expand the Ocean Megavirome and Support Independent Origins of Viral Gigantism.</title>
        <authorList>
            <person name="Backstrom D."/>
            <person name="Yutin N."/>
            <person name="Jorgensen S.L."/>
            <person name="Dharamshi J."/>
            <person name="Homa F."/>
            <person name="Zaremba-Niedwiedzka K."/>
            <person name="Spang A."/>
            <person name="Wolf Y.I."/>
            <person name="Koonin E.V."/>
            <person name="Ettema T.J."/>
        </authorList>
    </citation>
    <scope>NUCLEOTIDE SEQUENCE</scope>
</reference>
<dbReference type="EMBL" id="MK500337">
    <property type="protein sequence ID" value="QBK86845.1"/>
    <property type="molecule type" value="Genomic_DNA"/>
</dbReference>
<accession>A0A481YVM9</accession>
<organism evidence="2">
    <name type="scientific">Marseillevirus LCMAC103</name>
    <dbReference type="NCBI Taxonomy" id="2506604"/>
    <lineage>
        <taxon>Viruses</taxon>
        <taxon>Varidnaviria</taxon>
        <taxon>Bamfordvirae</taxon>
        <taxon>Nucleocytoviricota</taxon>
        <taxon>Megaviricetes</taxon>
        <taxon>Pimascovirales</taxon>
        <taxon>Pimascovirales incertae sedis</taxon>
        <taxon>Marseilleviridae</taxon>
    </lineage>
</organism>
<keyword evidence="1" id="KW-0472">Membrane</keyword>
<sequence length="88" mass="10008">MVISLLLAASTLTHLHSAFRRKPGSPREGMDPFYMRIRIVLFAALALVLLGDPNGTPQTRILGVFSVWYVIFYGILLGLRARRRPRRE</sequence>
<feature type="transmembrane region" description="Helical" evidence="1">
    <location>
        <begin position="62"/>
        <end position="81"/>
    </location>
</feature>
<evidence type="ECO:0000313" key="2">
    <source>
        <dbReference type="EMBL" id="QBK86845.1"/>
    </source>
</evidence>
<gene>
    <name evidence="2" type="ORF">LCMAC103_01830</name>
</gene>
<proteinExistence type="predicted"/>
<protein>
    <submittedName>
        <fullName evidence="2">Uncharacterized protein</fullName>
    </submittedName>
</protein>
<keyword evidence="1" id="KW-1133">Transmembrane helix</keyword>
<feature type="transmembrane region" description="Helical" evidence="1">
    <location>
        <begin position="33"/>
        <end position="50"/>
    </location>
</feature>
<evidence type="ECO:0000256" key="1">
    <source>
        <dbReference type="SAM" id="Phobius"/>
    </source>
</evidence>
<keyword evidence="1" id="KW-0812">Transmembrane</keyword>